<dbReference type="NCBIfam" id="TIGR01494">
    <property type="entry name" value="ATPase_P-type"/>
    <property type="match status" value="2"/>
</dbReference>
<dbReference type="SUPFAM" id="SSF81653">
    <property type="entry name" value="Calcium ATPase, transduction domain A"/>
    <property type="match status" value="1"/>
</dbReference>
<keyword evidence="4 10" id="KW-0812">Transmembrane</keyword>
<dbReference type="SFLD" id="SFLDG00002">
    <property type="entry name" value="C1.7:_P-type_atpase_like"/>
    <property type="match status" value="1"/>
</dbReference>
<organism evidence="12 13">
    <name type="scientific">Emcibacter nanhaiensis</name>
    <dbReference type="NCBI Taxonomy" id="1505037"/>
    <lineage>
        <taxon>Bacteria</taxon>
        <taxon>Pseudomonadati</taxon>
        <taxon>Pseudomonadota</taxon>
        <taxon>Alphaproteobacteria</taxon>
        <taxon>Emcibacterales</taxon>
        <taxon>Emcibacteraceae</taxon>
        <taxon>Emcibacter</taxon>
    </lineage>
</organism>
<evidence type="ECO:0000256" key="2">
    <source>
        <dbReference type="ARBA" id="ARBA00005675"/>
    </source>
</evidence>
<dbReference type="Gene3D" id="3.40.50.1000">
    <property type="entry name" value="HAD superfamily/HAD-like"/>
    <property type="match status" value="1"/>
</dbReference>
<dbReference type="InterPro" id="IPR018303">
    <property type="entry name" value="ATPase_P-typ_P_site"/>
</dbReference>
<dbReference type="AlphaFoldDB" id="A0A501PEN7"/>
<evidence type="ECO:0000256" key="1">
    <source>
        <dbReference type="ARBA" id="ARBA00004651"/>
    </source>
</evidence>
<dbReference type="GO" id="GO:1990573">
    <property type="term" value="P:potassium ion import across plasma membrane"/>
    <property type="evidence" value="ECO:0007669"/>
    <property type="project" value="TreeGrafter"/>
</dbReference>
<dbReference type="Pfam" id="PF08282">
    <property type="entry name" value="Hydrolase_3"/>
    <property type="match status" value="1"/>
</dbReference>
<dbReference type="PROSITE" id="PS00154">
    <property type="entry name" value="ATPASE_E1_E2"/>
    <property type="match status" value="1"/>
</dbReference>
<dbReference type="GO" id="GO:0036376">
    <property type="term" value="P:sodium ion export across plasma membrane"/>
    <property type="evidence" value="ECO:0007669"/>
    <property type="project" value="TreeGrafter"/>
</dbReference>
<dbReference type="PRINTS" id="PR00119">
    <property type="entry name" value="CATATPASE"/>
</dbReference>
<evidence type="ECO:0000256" key="9">
    <source>
        <dbReference type="ARBA" id="ARBA00023136"/>
    </source>
</evidence>
<keyword evidence="3" id="KW-1003">Cell membrane</keyword>
<dbReference type="GO" id="GO:0005524">
    <property type="term" value="F:ATP binding"/>
    <property type="evidence" value="ECO:0007669"/>
    <property type="project" value="UniProtKB-KW"/>
</dbReference>
<evidence type="ECO:0000259" key="11">
    <source>
        <dbReference type="SMART" id="SM00831"/>
    </source>
</evidence>
<dbReference type="Pfam" id="PF13246">
    <property type="entry name" value="Cation_ATPase"/>
    <property type="match status" value="1"/>
</dbReference>
<evidence type="ECO:0000313" key="13">
    <source>
        <dbReference type="Proteomes" id="UP000319148"/>
    </source>
</evidence>
<dbReference type="OrthoDB" id="9807843at2"/>
<evidence type="ECO:0000256" key="3">
    <source>
        <dbReference type="ARBA" id="ARBA00022475"/>
    </source>
</evidence>
<dbReference type="InterPro" id="IPR006068">
    <property type="entry name" value="ATPase_P-typ_cation-transptr_C"/>
</dbReference>
<keyword evidence="8 10" id="KW-1133">Transmembrane helix</keyword>
<dbReference type="SUPFAM" id="SSF56784">
    <property type="entry name" value="HAD-like"/>
    <property type="match status" value="1"/>
</dbReference>
<dbReference type="GO" id="GO:0016887">
    <property type="term" value="F:ATP hydrolysis activity"/>
    <property type="evidence" value="ECO:0007669"/>
    <property type="project" value="InterPro"/>
</dbReference>
<dbReference type="InterPro" id="IPR050510">
    <property type="entry name" value="Cation_transp_ATPase_P-type"/>
</dbReference>
<keyword evidence="7" id="KW-1278">Translocase</keyword>
<dbReference type="InterPro" id="IPR023299">
    <property type="entry name" value="ATPase_P-typ_cyto_dom_N"/>
</dbReference>
<dbReference type="SMART" id="SM00831">
    <property type="entry name" value="Cation_ATPase_N"/>
    <property type="match status" value="1"/>
</dbReference>
<dbReference type="InterPro" id="IPR023298">
    <property type="entry name" value="ATPase_P-typ_TM_dom_sf"/>
</dbReference>
<dbReference type="PRINTS" id="PR00120">
    <property type="entry name" value="HATPASE"/>
</dbReference>
<keyword evidence="13" id="KW-1185">Reference proteome</keyword>
<evidence type="ECO:0000256" key="4">
    <source>
        <dbReference type="ARBA" id="ARBA00022692"/>
    </source>
</evidence>
<dbReference type="SUPFAM" id="SSF81660">
    <property type="entry name" value="Metal cation-transporting ATPase, ATP-binding domain N"/>
    <property type="match status" value="1"/>
</dbReference>
<protein>
    <submittedName>
        <fullName evidence="12">Cation-transporting P-type ATPase</fullName>
    </submittedName>
</protein>
<dbReference type="Gene3D" id="3.40.1110.10">
    <property type="entry name" value="Calcium-transporting ATPase, cytoplasmic domain N"/>
    <property type="match status" value="1"/>
</dbReference>
<reference evidence="13" key="1">
    <citation type="submission" date="2019-06" db="EMBL/GenBank/DDBJ databases">
        <title>The complete genome of Emcibacter congregatus ZYLT.</title>
        <authorList>
            <person name="Zhao Z."/>
        </authorList>
    </citation>
    <scope>NUCLEOTIDE SEQUENCE [LARGE SCALE GENOMIC DNA]</scope>
    <source>
        <strain evidence="13">MCCC 1A06723</strain>
    </source>
</reference>
<feature type="transmembrane region" description="Helical" evidence="10">
    <location>
        <begin position="401"/>
        <end position="419"/>
    </location>
</feature>
<feature type="domain" description="Cation-transporting P-type ATPase N-terminal" evidence="11">
    <location>
        <begin position="158"/>
        <end position="232"/>
    </location>
</feature>
<comment type="similarity">
    <text evidence="2">Belongs to the cation transport ATPase (P-type) (TC 3.A.3) family. Type IIA subfamily.</text>
</comment>
<dbReference type="SFLD" id="SFLDF00027">
    <property type="entry name" value="p-type_atpase"/>
    <property type="match status" value="1"/>
</dbReference>
<comment type="caution">
    <text evidence="12">The sequence shown here is derived from an EMBL/GenBank/DDBJ whole genome shotgun (WGS) entry which is preliminary data.</text>
</comment>
<comment type="subcellular location">
    <subcellularLocation>
        <location evidence="1">Cell membrane</location>
        <topology evidence="1">Multi-pass membrane protein</topology>
    </subcellularLocation>
</comment>
<dbReference type="PANTHER" id="PTHR43294:SF21">
    <property type="entry name" value="CATION TRANSPORTING ATPASE"/>
    <property type="match status" value="1"/>
</dbReference>
<dbReference type="Pfam" id="PF19991">
    <property type="entry name" value="HMA_2"/>
    <property type="match status" value="1"/>
</dbReference>
<proteinExistence type="inferred from homology"/>
<dbReference type="InterPro" id="IPR036412">
    <property type="entry name" value="HAD-like_sf"/>
</dbReference>
<dbReference type="InterPro" id="IPR023214">
    <property type="entry name" value="HAD_sf"/>
</dbReference>
<evidence type="ECO:0000256" key="5">
    <source>
        <dbReference type="ARBA" id="ARBA00022741"/>
    </source>
</evidence>
<dbReference type="Pfam" id="PF00690">
    <property type="entry name" value="Cation_ATPase_N"/>
    <property type="match status" value="1"/>
</dbReference>
<dbReference type="EMBL" id="VFIY01000017">
    <property type="protein sequence ID" value="TPD58890.1"/>
    <property type="molecule type" value="Genomic_DNA"/>
</dbReference>
<dbReference type="Gene3D" id="1.20.1110.10">
    <property type="entry name" value="Calcium-transporting ATPase, transmembrane domain"/>
    <property type="match status" value="1"/>
</dbReference>
<dbReference type="PANTHER" id="PTHR43294">
    <property type="entry name" value="SODIUM/POTASSIUM-TRANSPORTING ATPASE SUBUNIT ALPHA"/>
    <property type="match status" value="1"/>
</dbReference>
<dbReference type="SUPFAM" id="SSF81665">
    <property type="entry name" value="Calcium ATPase, transmembrane domain M"/>
    <property type="match status" value="1"/>
</dbReference>
<dbReference type="Pfam" id="PF00689">
    <property type="entry name" value="Cation_ATPase_C"/>
    <property type="match status" value="1"/>
</dbReference>
<dbReference type="Proteomes" id="UP000319148">
    <property type="component" value="Unassembled WGS sequence"/>
</dbReference>
<accession>A0A501PEN7</accession>
<gene>
    <name evidence="12" type="ORF">FIV46_14000</name>
</gene>
<evidence type="ECO:0000256" key="10">
    <source>
        <dbReference type="SAM" id="Phobius"/>
    </source>
</evidence>
<dbReference type="InterPro" id="IPR004014">
    <property type="entry name" value="ATPase_P-typ_cation-transptr_N"/>
</dbReference>
<dbReference type="GO" id="GO:0006883">
    <property type="term" value="P:intracellular sodium ion homeostasis"/>
    <property type="evidence" value="ECO:0007669"/>
    <property type="project" value="TreeGrafter"/>
</dbReference>
<evidence type="ECO:0000256" key="6">
    <source>
        <dbReference type="ARBA" id="ARBA00022840"/>
    </source>
</evidence>
<dbReference type="GO" id="GO:0005391">
    <property type="term" value="F:P-type sodium:potassium-exchanging transporter activity"/>
    <property type="evidence" value="ECO:0007669"/>
    <property type="project" value="TreeGrafter"/>
</dbReference>
<dbReference type="Gene3D" id="2.70.150.10">
    <property type="entry name" value="Calcium-transporting ATPase, cytoplasmic transduction domain A"/>
    <property type="match status" value="1"/>
</dbReference>
<name>A0A501PEN7_9PROT</name>
<keyword evidence="5" id="KW-0547">Nucleotide-binding</keyword>
<dbReference type="InterPro" id="IPR008250">
    <property type="entry name" value="ATPase_P-typ_transduc_dom_A_sf"/>
</dbReference>
<dbReference type="InterPro" id="IPR001757">
    <property type="entry name" value="P_typ_ATPase"/>
</dbReference>
<dbReference type="GO" id="GO:0005886">
    <property type="term" value="C:plasma membrane"/>
    <property type="evidence" value="ECO:0007669"/>
    <property type="project" value="UniProtKB-SubCell"/>
</dbReference>
<evidence type="ECO:0000256" key="8">
    <source>
        <dbReference type="ARBA" id="ARBA00022989"/>
    </source>
</evidence>
<evidence type="ECO:0000313" key="12">
    <source>
        <dbReference type="EMBL" id="TPD58890.1"/>
    </source>
</evidence>
<dbReference type="InterPro" id="IPR044492">
    <property type="entry name" value="P_typ_ATPase_HD_dom"/>
</dbReference>
<keyword evidence="9 10" id="KW-0472">Membrane</keyword>
<dbReference type="Pfam" id="PF00122">
    <property type="entry name" value="E1-E2_ATPase"/>
    <property type="match status" value="1"/>
</dbReference>
<evidence type="ECO:0000256" key="7">
    <source>
        <dbReference type="ARBA" id="ARBA00022967"/>
    </source>
</evidence>
<dbReference type="GO" id="GO:1902600">
    <property type="term" value="P:proton transmembrane transport"/>
    <property type="evidence" value="ECO:0007669"/>
    <property type="project" value="TreeGrafter"/>
</dbReference>
<keyword evidence="6" id="KW-0067">ATP-binding</keyword>
<sequence>MPFFLFRYPHAYFHDNLAVILLYYGTIMTYQSDSAGHRNNKEDGDLSTTPRVVHARVPGRVRLAVPGLRNNRKLADHLGVALPRSTFIKQISANIRTGNILVHFDRRQPLTEVLVQVTRTLIDFGADKSQDAPGQKRTVPHRNIPKHIIRPTAARKDPWHSFTRQEVLTRLKTLEENGLGAAEIEKRLATYGANSVSVRHARPDVDILVDQFKSLPTALLTGSAVISLLTGGIADAIAIMCVVCLNAGIGFATERQAEKTITALDDFAQPDVKVKRDSRLMTVPAQEIVPGDILFLQPGAVVGADARLLTAHHLSVDESILTGESLPTRKNPESLLAEDIPVADRKNMIFRGTSITGGSGTAVVIATGTDTESGQVQLLVSTARPPETPTQQELTQLSRQLVFACLGALGLVFGIGLLQRRGFLEVLKTSISLAVAALPEGLPTVGTVTLALGVRSMRRERVLIRKLDALETLGAVNVMCFDKTGTLTENKIRATTIQTLHDSISVDKDGLFTVDTTGSRLSVDYNSEGLDSLLQVAALCHEVEIDGAADKPIYKGSATETSLVELAEKAGISVRDTEKHYRRKKLQHRTESQPYMVSWHENGDELDLIALKGRPEEVLDLCSQVQTGNGLRKLTARDRKKILKQDASLSENGLRVLAFAHGYSSDSYRKADLVWLGMVGMSDPTREGMAALMKRFHAAGIHTVMITGDQSGTAHAIARDLGLSRTGEIEILEGGQLDKLDPDVLASLVKNTDIFARVNPSNKLAIVEAYQKGGHVVAMTGDGINDSPALRAADIGVAMGSGSEAAHQASQIVLADNKLATLATALSMGRGIFQNIRKSLHFLLSTNMSEILISLGGMLAGRGQSLTPIQLLWINIITDVFPALALAMEPPEKDDMTRAPRKRGAPILDKKDAIEILTEGGIISLSSLASYLIALGRFGQGPRASGVVFTSLMLSQLLQAYSSRSPHHSILTGKSLPPNPYMNYALGTLFGLQLLASTTPPLRRMLGFHQTRLSDLLLAGGASASSFLAIEALKAARLEHKKADTTIGTEQTIDPTEEDKRHEQ</sequence>
<dbReference type="GO" id="GO:0030007">
    <property type="term" value="P:intracellular potassium ion homeostasis"/>
    <property type="evidence" value="ECO:0007669"/>
    <property type="project" value="TreeGrafter"/>
</dbReference>
<dbReference type="InterPro" id="IPR059000">
    <property type="entry name" value="ATPase_P-type_domA"/>
</dbReference>
<dbReference type="SFLD" id="SFLDS00003">
    <property type="entry name" value="Haloacid_Dehalogenase"/>
    <property type="match status" value="1"/>
</dbReference>